<dbReference type="GO" id="GO:0140588">
    <property type="term" value="P:chromatin looping"/>
    <property type="evidence" value="ECO:0007669"/>
    <property type="project" value="InterPro"/>
</dbReference>
<feature type="region of interest" description="Disordered" evidence="2">
    <location>
        <begin position="70"/>
        <end position="113"/>
    </location>
</feature>
<dbReference type="GO" id="GO:0071169">
    <property type="term" value="P:establishment of protein localization to chromatin"/>
    <property type="evidence" value="ECO:0007669"/>
    <property type="project" value="TreeGrafter"/>
</dbReference>
<keyword evidence="1" id="KW-0539">Nucleus</keyword>
<feature type="domain" description="Sister chromatid cohesion C-terminal" evidence="3">
    <location>
        <begin position="1285"/>
        <end position="1470"/>
    </location>
</feature>
<dbReference type="SUPFAM" id="SSF48371">
    <property type="entry name" value="ARM repeat"/>
    <property type="match status" value="1"/>
</dbReference>
<dbReference type="GO" id="GO:0034087">
    <property type="term" value="P:establishment of mitotic sister chromatid cohesion"/>
    <property type="evidence" value="ECO:0007669"/>
    <property type="project" value="TreeGrafter"/>
</dbReference>
<feature type="compositionally biased region" description="Polar residues" evidence="2">
    <location>
        <begin position="97"/>
        <end position="113"/>
    </location>
</feature>
<dbReference type="GO" id="GO:0003682">
    <property type="term" value="F:chromatin binding"/>
    <property type="evidence" value="ECO:0007669"/>
    <property type="project" value="TreeGrafter"/>
</dbReference>
<organism evidence="4">
    <name type="scientific">Lichtheimia ramosa</name>
    <dbReference type="NCBI Taxonomy" id="688394"/>
    <lineage>
        <taxon>Eukaryota</taxon>
        <taxon>Fungi</taxon>
        <taxon>Fungi incertae sedis</taxon>
        <taxon>Mucoromycota</taxon>
        <taxon>Mucoromycotina</taxon>
        <taxon>Mucoromycetes</taxon>
        <taxon>Mucorales</taxon>
        <taxon>Lichtheimiaceae</taxon>
        <taxon>Lichtheimia</taxon>
    </lineage>
</organism>
<dbReference type="GO" id="GO:0090694">
    <property type="term" value="C:Scc2-Scc4 cohesin loading complex"/>
    <property type="evidence" value="ECO:0007669"/>
    <property type="project" value="TreeGrafter"/>
</dbReference>
<dbReference type="CDD" id="cd23958">
    <property type="entry name" value="SCC2"/>
    <property type="match status" value="1"/>
</dbReference>
<evidence type="ECO:0000259" key="3">
    <source>
        <dbReference type="Pfam" id="PF12830"/>
    </source>
</evidence>
<dbReference type="InterPro" id="IPR024986">
    <property type="entry name" value="Nipped-B_C"/>
</dbReference>
<comment type="similarity">
    <text evidence="1">Belongs to the SCC2/Nipped-B family.</text>
</comment>
<evidence type="ECO:0000256" key="1">
    <source>
        <dbReference type="RuleBase" id="RU364107"/>
    </source>
</evidence>
<keyword evidence="1" id="KW-0131">Cell cycle</keyword>
<dbReference type="OrthoDB" id="418242at2759"/>
<gene>
    <name evidence="4" type="ORF">LRAMOSA07660</name>
</gene>
<dbReference type="InterPro" id="IPR011989">
    <property type="entry name" value="ARM-like"/>
</dbReference>
<feature type="compositionally biased region" description="Polar residues" evidence="2">
    <location>
        <begin position="1"/>
        <end position="10"/>
    </location>
</feature>
<proteinExistence type="inferred from homology"/>
<dbReference type="GO" id="GO:1990414">
    <property type="term" value="P:replication-born double-strand break repair via sister chromatid exchange"/>
    <property type="evidence" value="ECO:0007669"/>
    <property type="project" value="TreeGrafter"/>
</dbReference>
<dbReference type="InterPro" id="IPR016024">
    <property type="entry name" value="ARM-type_fold"/>
</dbReference>
<keyword evidence="1" id="KW-0677">Repeat</keyword>
<dbReference type="GO" id="GO:0010468">
    <property type="term" value="P:regulation of gene expression"/>
    <property type="evidence" value="ECO:0007669"/>
    <property type="project" value="InterPro"/>
</dbReference>
<dbReference type="InterPro" id="IPR033031">
    <property type="entry name" value="Scc2/Nipped-B"/>
</dbReference>
<sequence>MATEDTTAQRSKPLRSRKDNVLPAKRRKVSHSTPHAPLERPVNSLTDSSDDEDDKPLVHRRAFIQRILKTHESQVAAPPAPTDTPSIAAQRDHDSGTENQQQPNGIENNQSENTRIEHMGSLEERGEVVLDRFVRFVNDLLEHDMDEDQQRDVFDGKNKSELVCLQVSTMHKFTTLALRASYYSVFDSMDASQLARIFQMMENSCIRAMDIDVIGDYCKRLEEHVMDFSGTTKQLELLSNGLEAAVMMLDILAGCNVDRKHLSESMVMTCLQLARNHLENTIYPLIDLNAFEEDATSLNNGARMFLKFAETDLTSKRYMIRILPLITRLLHRATMLLEADVFDDHGVIVLGYIALGAFFHDYTDNNRSCLVISKSGDTVVNPFEQMKLGAMDVLRILFNKFPYHRKWILSEILTSLNALTSMDRSAKRYRLTDNTKIHVMSALFMQLVQCCTISGDMEDHKQWMRKWTLKFQKAHKDSDQSQLRDLYDKLMQQSMGYWQSAMEAAIDSASYLLTFVIQKCKSRTKDSYSVAEYRGILESTLQDFITVLHKPEWPAAELLLQAFSELMIERIRGTKSDLYIKSLAIEWLGILASRIKMGSNKITGKGGYMTPEWICELYERIPGEINADTEPSKIQLLFECQTRVLKSISYLQGSGSALQFQICAWGKQYASSWKTITQQSQEHDNDSSAELLSTLQGMVTQLWCRSLDVQLGEEHDFTSSCNFDFPEMNTSDIEMISELLASRNTLYKSYNGLLAEIVTCLHKDVVTYRNKAVRAIRHLVRQVPEVLGDTQLRNSILQRIHDASPSIRDIAVEVLAMYLGRQTEVPRKLYDIASARVMDTAANVRKRVVKLLRDLYYKCSDPDVKVDIASKLIHRLSDNEVSICDLAFKCTQEVLFGPFRAIDQDGNDYFGSSYAHAPKARKRRIDELTGIILGAVSRLEATVGDKSTALPKILQKCIQQGDAKSKKAHEKYFQWIVDCLFDRVLQYDEQDDLKQFGNCLMAIHAFTTTCPELLRETQASALQPYLSVTNLDDWPMARHVLNIYRDVLPQQKYHDPESIALLERILFQLVGTCPQEYTDSAVSCLCTIVQSISHRYGILVRILGSCIVKLQGIQSKIKQSGALDRPSSGVMKILAICGVLCQNVDFDAKRAENPDQMSTLDKITKESIVSYVFDLLYWFTADHDLAESLQIQKAALQGLGYMYTRYPMLMTKDASTQLMDHIFEQDNQDLQTQLMIVFREFLDTEEVRLEQREQDAGESLYHKDIDIETLLGNTAEFAELGVNGSIMQRYLTNIVHCAMSDSSDLRHAAFEVVAAIIHQGLAHPVLCMPIIVAAETSPDPILRTRAYYLHRFAHDKYGLLLYSQLPRYLSRAFEYQKLLFGEQVHGYGKRGGDAKVDALLGLTYTVIKQVAKSKLDFITALVRPFRFEVRDMTETEIDIHYLRFIADNMTTLDFTQSDEVLYLLYQIERIQTTFCADLLVRLQSYKNNDNQIESEESNEPPMSHNIAAKSAIAMYILLRTKQLIKDLYEISDTDIRDFDPNEKRKPHAVTRDLEQYDPVVLWEDELLFFRKNNLTHAAAAQALSKFEDLASGTLGILDESDEA</sequence>
<comment type="subcellular location">
    <subcellularLocation>
        <location evidence="1">Nucleus</location>
    </subcellularLocation>
</comment>
<evidence type="ECO:0000256" key="2">
    <source>
        <dbReference type="SAM" id="MobiDB-lite"/>
    </source>
</evidence>
<dbReference type="PANTHER" id="PTHR21704:SF18">
    <property type="entry name" value="NIPPED-B-LIKE PROTEIN"/>
    <property type="match status" value="1"/>
</dbReference>
<dbReference type="Pfam" id="PF12830">
    <property type="entry name" value="Nipped-B_C"/>
    <property type="match status" value="1"/>
</dbReference>
<dbReference type="EMBL" id="LK023316">
    <property type="protein sequence ID" value="CDS05131.1"/>
    <property type="molecule type" value="Genomic_DNA"/>
</dbReference>
<accession>A0A077WBM7</accession>
<dbReference type="PANTHER" id="PTHR21704">
    <property type="entry name" value="NIPPED-B-LIKE PROTEIN DELANGIN SCC2-RELATED"/>
    <property type="match status" value="1"/>
</dbReference>
<feature type="region of interest" description="Disordered" evidence="2">
    <location>
        <begin position="1"/>
        <end position="55"/>
    </location>
</feature>
<dbReference type="Gene3D" id="1.25.10.10">
    <property type="entry name" value="Leucine-rich Repeat Variant"/>
    <property type="match status" value="1"/>
</dbReference>
<name>A0A077WBM7_9FUNG</name>
<protein>
    <recommendedName>
        <fullName evidence="1">Sister chromatid cohesion protein</fullName>
    </recommendedName>
</protein>
<dbReference type="GO" id="GO:0061775">
    <property type="term" value="F:cohesin loader activity"/>
    <property type="evidence" value="ECO:0007669"/>
    <property type="project" value="InterPro"/>
</dbReference>
<evidence type="ECO:0000313" key="4">
    <source>
        <dbReference type="EMBL" id="CDS05131.1"/>
    </source>
</evidence>
<reference evidence="4" key="1">
    <citation type="journal article" date="2014" name="Genome Announc.">
        <title>De novo whole-genome sequence and genome annotation of Lichtheimia ramosa.</title>
        <authorList>
            <person name="Linde J."/>
            <person name="Schwartze V."/>
            <person name="Binder U."/>
            <person name="Lass-Florl C."/>
            <person name="Voigt K."/>
            <person name="Horn F."/>
        </authorList>
    </citation>
    <scope>NUCLEOTIDE SEQUENCE</scope>
    <source>
        <strain evidence="4">JMRC FSU:6197</strain>
    </source>
</reference>